<reference evidence="1" key="1">
    <citation type="submission" date="2022-10" db="EMBL/GenBank/DDBJ databases">
        <title>Complete Genome of Trichothecium roseum strain YXFP-22015, a Plant Pathogen Isolated from Citrus.</title>
        <authorList>
            <person name="Wang Y."/>
            <person name="Zhu L."/>
        </authorList>
    </citation>
    <scope>NUCLEOTIDE SEQUENCE</scope>
    <source>
        <strain evidence="1">YXFP-22015</strain>
    </source>
</reference>
<evidence type="ECO:0000313" key="1">
    <source>
        <dbReference type="EMBL" id="KAI9900964.1"/>
    </source>
</evidence>
<comment type="caution">
    <text evidence="1">The sequence shown here is derived from an EMBL/GenBank/DDBJ whole genome shotgun (WGS) entry which is preliminary data.</text>
</comment>
<gene>
    <name evidence="1" type="ORF">N3K66_005226</name>
</gene>
<keyword evidence="2" id="KW-1185">Reference proteome</keyword>
<name>A0ACC0V4X8_9HYPO</name>
<dbReference type="Proteomes" id="UP001163324">
    <property type="component" value="Chromosome 4"/>
</dbReference>
<accession>A0ACC0V4X8</accession>
<organism evidence="1 2">
    <name type="scientific">Trichothecium roseum</name>
    <dbReference type="NCBI Taxonomy" id="47278"/>
    <lineage>
        <taxon>Eukaryota</taxon>
        <taxon>Fungi</taxon>
        <taxon>Dikarya</taxon>
        <taxon>Ascomycota</taxon>
        <taxon>Pezizomycotina</taxon>
        <taxon>Sordariomycetes</taxon>
        <taxon>Hypocreomycetidae</taxon>
        <taxon>Hypocreales</taxon>
        <taxon>Hypocreales incertae sedis</taxon>
        <taxon>Trichothecium</taxon>
    </lineage>
</organism>
<sequence length="342" mass="37186">MAQNNTVLLIGGLHFVRKEWEDLRNHAGVSALKEFPDGDRRQFVAKCDAGEFDDVVAISRSNDSVKITGPFDEELISHLPKSVLYISHNGAGYDNIDVAAATKRGIQVANTPKAVDDATADTAIFLMLGALRQANVGMTALRQAKWGQVSLPMAHDPKGKTLGILGMGSIGRNLAAKARAFGMSVQYHNRSRLPPDLEEVAGTAASYVDFETLLSTSDVLSLNLSLTAATERIIGRRELGMMKRGVTIVNTARGKLIDEEALVEALNDGDRVWSVGLDVYENEPEVHPGLVANERVFLLPHIGTMTMETRREMELLVIDNIKAALGTGRLLTRVKEQDGMGK</sequence>
<evidence type="ECO:0000313" key="2">
    <source>
        <dbReference type="Proteomes" id="UP001163324"/>
    </source>
</evidence>
<protein>
    <submittedName>
        <fullName evidence="1">Uncharacterized protein</fullName>
    </submittedName>
</protein>
<proteinExistence type="predicted"/>
<dbReference type="EMBL" id="CM047943">
    <property type="protein sequence ID" value="KAI9900964.1"/>
    <property type="molecule type" value="Genomic_DNA"/>
</dbReference>